<accession>A0ACC5ZWK0</accession>
<evidence type="ECO:0000313" key="1">
    <source>
        <dbReference type="EMBL" id="MCM2561779.1"/>
    </source>
</evidence>
<evidence type="ECO:0000313" key="2">
    <source>
        <dbReference type="Proteomes" id="UP001203036"/>
    </source>
</evidence>
<protein>
    <submittedName>
        <fullName evidence="1">Sodium:calcium antiporter</fullName>
    </submittedName>
</protein>
<comment type="caution">
    <text evidence="1">The sequence shown here is derived from an EMBL/GenBank/DDBJ whole genome shotgun (WGS) entry which is preliminary data.</text>
</comment>
<keyword evidence="2" id="KW-1185">Reference proteome</keyword>
<name>A0ACC5ZWK0_9RHOB</name>
<sequence>MMAELSTLWLVLVSLGAAAVVVLAAIKATVLADIIADRTRMGEAVAGAIVLGAATSLAGIVVSVSAAWQGDPSYAVSNAVGGIAVQTLFLALADLFYRGPNLEHAAAEPANLFQTVLLIGFLSLPVAAMAGPDVAAWGVHPASVIMAVAYVVGVKLTMSMREQPMWRPVKTSATREDAPEDESEAGKPVRRHVMLFAILVALMGLSGWVISQSGGVFIARFGLSSSLVGALGTAVVTSLPELVTTLTAVRRGALQLAVGGIIGGNTFDTLFLVFSDVAYREGSIYHAAGPDDLFWIATGLLMTVILLSGLILRQREGPARIGGESVLIILVYATAVGVEVWLKG</sequence>
<dbReference type="EMBL" id="JAMQGO010000003">
    <property type="protein sequence ID" value="MCM2561779.1"/>
    <property type="molecule type" value="Genomic_DNA"/>
</dbReference>
<proteinExistence type="predicted"/>
<gene>
    <name evidence="1" type="ORF">M8744_06460</name>
</gene>
<reference evidence="1" key="1">
    <citation type="submission" date="2022-06" db="EMBL/GenBank/DDBJ databases">
        <title>Lutimaribacter sp. EGI FJ00013, a novel bacterium isolated from a salt lake sediment enrichment.</title>
        <authorList>
            <person name="Gao L."/>
            <person name="Fang B.-Z."/>
            <person name="Li W.-J."/>
        </authorList>
    </citation>
    <scope>NUCLEOTIDE SEQUENCE</scope>
    <source>
        <strain evidence="1">EGI FJ00013</strain>
    </source>
</reference>
<dbReference type="Proteomes" id="UP001203036">
    <property type="component" value="Unassembled WGS sequence"/>
</dbReference>
<organism evidence="1 2">
    <name type="scientific">Lutimaribacter degradans</name>
    <dbReference type="NCBI Taxonomy" id="2945989"/>
    <lineage>
        <taxon>Bacteria</taxon>
        <taxon>Pseudomonadati</taxon>
        <taxon>Pseudomonadota</taxon>
        <taxon>Alphaproteobacteria</taxon>
        <taxon>Rhodobacterales</taxon>
        <taxon>Roseobacteraceae</taxon>
        <taxon>Lutimaribacter</taxon>
    </lineage>
</organism>